<comment type="caution">
    <text evidence="6">The sequence shown here is derived from an EMBL/GenBank/DDBJ whole genome shotgun (WGS) entry which is preliminary data.</text>
</comment>
<name>A0A2U1LDF5_ARTAN</name>
<dbReference type="GO" id="GO:0008171">
    <property type="term" value="F:O-methyltransferase activity"/>
    <property type="evidence" value="ECO:0007669"/>
    <property type="project" value="InterPro"/>
</dbReference>
<sequence length="253" mass="28440">MTHNGLLQTEELYKYILETSVYPREHESLKEIRALTATHELFFMGTSPDSAQMMEMLLEITGAKKTLEIGVYTGYSLLLTALTIPDDGKIVAIDLSREYYEIGRPTIEKARVEHKIDFIESQALPALDKLLEDCLSRKSALFSFAVRLVDEAAKSDRVFDILASPSSYEIVSLDYGADNIVSPPWLDYTGRWGPTVNAYWKEEAKMAIKFLPLPFYVKMLANEIVSKLPDELFAQEGPAGPKMTPSWNGGESE</sequence>
<keyword evidence="3" id="KW-0949">S-adenosyl-L-methionine</keyword>
<evidence type="ECO:0000256" key="4">
    <source>
        <dbReference type="ARBA" id="ARBA00022733"/>
    </source>
</evidence>
<keyword evidence="2 6" id="KW-0808">Transferase</keyword>
<comment type="similarity">
    <text evidence="5">Belongs to the class I-like SAM-binding methyltransferase superfamily. Cation-dependent O-methyltransferase family.</text>
</comment>
<dbReference type="InterPro" id="IPR050362">
    <property type="entry name" value="Cation-dep_OMT"/>
</dbReference>
<dbReference type="EMBL" id="PKPP01009999">
    <property type="protein sequence ID" value="PWA47033.1"/>
    <property type="molecule type" value="Genomic_DNA"/>
</dbReference>
<dbReference type="GO" id="GO:0008757">
    <property type="term" value="F:S-adenosylmethionine-dependent methyltransferase activity"/>
    <property type="evidence" value="ECO:0007669"/>
    <property type="project" value="TreeGrafter"/>
</dbReference>
<dbReference type="Proteomes" id="UP000245207">
    <property type="component" value="Unassembled WGS sequence"/>
</dbReference>
<accession>A0A2U1LDF5</accession>
<dbReference type="GO" id="GO:0032259">
    <property type="term" value="P:methylation"/>
    <property type="evidence" value="ECO:0007669"/>
    <property type="project" value="UniProtKB-KW"/>
</dbReference>
<dbReference type="Pfam" id="PF01596">
    <property type="entry name" value="Methyltransf_3"/>
    <property type="match status" value="1"/>
</dbReference>
<dbReference type="AlphaFoldDB" id="A0A2U1LDF5"/>
<organism evidence="6 7">
    <name type="scientific">Artemisia annua</name>
    <name type="common">Sweet wormwood</name>
    <dbReference type="NCBI Taxonomy" id="35608"/>
    <lineage>
        <taxon>Eukaryota</taxon>
        <taxon>Viridiplantae</taxon>
        <taxon>Streptophyta</taxon>
        <taxon>Embryophyta</taxon>
        <taxon>Tracheophyta</taxon>
        <taxon>Spermatophyta</taxon>
        <taxon>Magnoliopsida</taxon>
        <taxon>eudicotyledons</taxon>
        <taxon>Gunneridae</taxon>
        <taxon>Pentapetalae</taxon>
        <taxon>asterids</taxon>
        <taxon>campanulids</taxon>
        <taxon>Asterales</taxon>
        <taxon>Asteraceae</taxon>
        <taxon>Asteroideae</taxon>
        <taxon>Anthemideae</taxon>
        <taxon>Artemisiinae</taxon>
        <taxon>Artemisia</taxon>
    </lineage>
</organism>
<evidence type="ECO:0000313" key="6">
    <source>
        <dbReference type="EMBL" id="PWA47033.1"/>
    </source>
</evidence>
<gene>
    <name evidence="6" type="ORF">CTI12_AA503210</name>
</gene>
<evidence type="ECO:0000256" key="3">
    <source>
        <dbReference type="ARBA" id="ARBA00022691"/>
    </source>
</evidence>
<evidence type="ECO:0000313" key="7">
    <source>
        <dbReference type="Proteomes" id="UP000245207"/>
    </source>
</evidence>
<dbReference type="GO" id="GO:0009809">
    <property type="term" value="P:lignin biosynthetic process"/>
    <property type="evidence" value="ECO:0007669"/>
    <property type="project" value="UniProtKB-KW"/>
</dbReference>
<keyword evidence="1 6" id="KW-0489">Methyltransferase</keyword>
<dbReference type="Pfam" id="PF06101">
    <property type="entry name" value="Vps62"/>
    <property type="match status" value="1"/>
</dbReference>
<evidence type="ECO:0000256" key="2">
    <source>
        <dbReference type="ARBA" id="ARBA00022679"/>
    </source>
</evidence>
<dbReference type="PANTHER" id="PTHR10509:SF82">
    <property type="entry name" value="CAFFEOYL-COA O-METHYLTRANSFERASE-LIKE"/>
    <property type="match status" value="1"/>
</dbReference>
<dbReference type="InterPro" id="IPR029063">
    <property type="entry name" value="SAM-dependent_MTases_sf"/>
</dbReference>
<dbReference type="InterPro" id="IPR002935">
    <property type="entry name" value="SAM_O-MeTrfase"/>
</dbReference>
<dbReference type="OrthoDB" id="10251242at2759"/>
<dbReference type="PROSITE" id="PS51682">
    <property type="entry name" value="SAM_OMT_I"/>
    <property type="match status" value="1"/>
</dbReference>
<dbReference type="PANTHER" id="PTHR10509">
    <property type="entry name" value="O-METHYLTRANSFERASE-RELATED"/>
    <property type="match status" value="1"/>
</dbReference>
<evidence type="ECO:0000256" key="5">
    <source>
        <dbReference type="ARBA" id="ARBA00023453"/>
    </source>
</evidence>
<dbReference type="SUPFAM" id="SSF53335">
    <property type="entry name" value="S-adenosyl-L-methionine-dependent methyltransferases"/>
    <property type="match status" value="1"/>
</dbReference>
<dbReference type="InterPro" id="IPR009291">
    <property type="entry name" value="Vps62"/>
</dbReference>
<dbReference type="UniPathway" id="UPA00711"/>
<dbReference type="Gene3D" id="3.40.50.150">
    <property type="entry name" value="Vaccinia Virus protein VP39"/>
    <property type="match status" value="1"/>
</dbReference>
<keyword evidence="4" id="KW-0438">Lignin biosynthesis</keyword>
<dbReference type="STRING" id="35608.A0A2U1LDF5"/>
<proteinExistence type="inferred from homology"/>
<protein>
    <submittedName>
        <fullName evidence="6">O-methyltransferase, family 3, S-adenosyl-L-methionine-dependent methyltransferase</fullName>
    </submittedName>
</protein>
<evidence type="ECO:0000256" key="1">
    <source>
        <dbReference type="ARBA" id="ARBA00022603"/>
    </source>
</evidence>
<keyword evidence="7" id="KW-1185">Reference proteome</keyword>
<reference evidence="6 7" key="1">
    <citation type="journal article" date="2018" name="Mol. Plant">
        <title>The genome of Artemisia annua provides insight into the evolution of Asteraceae family and artemisinin biosynthesis.</title>
        <authorList>
            <person name="Shen Q."/>
            <person name="Zhang L."/>
            <person name="Liao Z."/>
            <person name="Wang S."/>
            <person name="Yan T."/>
            <person name="Shi P."/>
            <person name="Liu M."/>
            <person name="Fu X."/>
            <person name="Pan Q."/>
            <person name="Wang Y."/>
            <person name="Lv Z."/>
            <person name="Lu X."/>
            <person name="Zhang F."/>
            <person name="Jiang W."/>
            <person name="Ma Y."/>
            <person name="Chen M."/>
            <person name="Hao X."/>
            <person name="Li L."/>
            <person name="Tang Y."/>
            <person name="Lv G."/>
            <person name="Zhou Y."/>
            <person name="Sun X."/>
            <person name="Brodelius P.E."/>
            <person name="Rose J.K.C."/>
            <person name="Tang K."/>
        </authorList>
    </citation>
    <scope>NUCLEOTIDE SEQUENCE [LARGE SCALE GENOMIC DNA]</scope>
    <source>
        <strain evidence="7">cv. Huhao1</strain>
        <tissue evidence="6">Leaf</tissue>
    </source>
</reference>